<dbReference type="NCBIfam" id="TIGR01256">
    <property type="entry name" value="modA"/>
    <property type="match status" value="1"/>
</dbReference>
<gene>
    <name evidence="6" type="primary">modA</name>
    <name evidence="6" type="ORF">FHE65_03000</name>
    <name evidence="5" type="ORF">FHE65_08145</name>
</gene>
<dbReference type="GO" id="GO:0046872">
    <property type="term" value="F:metal ion binding"/>
    <property type="evidence" value="ECO:0007669"/>
    <property type="project" value="UniProtKB-KW"/>
</dbReference>
<name>A0A5C4N2K6_9ACTN</name>
<dbReference type="Proteomes" id="UP000306740">
    <property type="component" value="Unassembled WGS sequence"/>
</dbReference>
<keyword evidence="2 4" id="KW-0479">Metal-binding</keyword>
<feature type="binding site" evidence="4">
    <location>
        <position position="156"/>
    </location>
    <ligand>
        <name>molybdate</name>
        <dbReference type="ChEBI" id="CHEBI:36264"/>
    </ligand>
</feature>
<dbReference type="GO" id="GO:0015689">
    <property type="term" value="P:molybdate ion transport"/>
    <property type="evidence" value="ECO:0007669"/>
    <property type="project" value="InterPro"/>
</dbReference>
<dbReference type="EMBL" id="VDFR01000039">
    <property type="protein sequence ID" value="TNC48121.1"/>
    <property type="molecule type" value="Genomic_DNA"/>
</dbReference>
<sequence>MAATACGGADDGGGTQDRTLTVLAASSLTEAFDDLETVFEREHDGVDVRLSYDSSAVLAEQVIQGAPADVLATADETTMRKVVKADAAAGDPVLFASNTLVIATPPGNPGNVRGVRDLGRATFAVCVPQAPCGDAAQRLLTLDGSTAKPTTEEQNVKGVLTKVTLGEVDAGLVYRSDAQAAGDDVETVEAENASEVVNVDPIVVLVDSDAADLARDWVDLVVSKQGQKVLAAHGFGPAA</sequence>
<dbReference type="GO" id="GO:0030973">
    <property type="term" value="F:molybdate ion binding"/>
    <property type="evidence" value="ECO:0007669"/>
    <property type="project" value="TreeGrafter"/>
</dbReference>
<comment type="caution">
    <text evidence="6">The sequence shown here is derived from an EMBL/GenBank/DDBJ whole genome shotgun (WGS) entry which is preliminary data.</text>
</comment>
<feature type="binding site" evidence="4">
    <location>
        <position position="55"/>
    </location>
    <ligand>
        <name>molybdate</name>
        <dbReference type="ChEBI" id="CHEBI:36264"/>
    </ligand>
</feature>
<dbReference type="AlphaFoldDB" id="A0A5C4N2K6"/>
<proteinExistence type="inferred from homology"/>
<evidence type="ECO:0000313" key="5">
    <source>
        <dbReference type="EMBL" id="TNC48121.1"/>
    </source>
</evidence>
<dbReference type="Gene3D" id="3.40.190.10">
    <property type="entry name" value="Periplasmic binding protein-like II"/>
    <property type="match status" value="2"/>
</dbReference>
<dbReference type="PIRSF" id="PIRSF004846">
    <property type="entry name" value="ModA"/>
    <property type="match status" value="1"/>
</dbReference>
<dbReference type="EMBL" id="VDFR01000011">
    <property type="protein sequence ID" value="TNC50991.1"/>
    <property type="molecule type" value="Genomic_DNA"/>
</dbReference>
<comment type="similarity">
    <text evidence="1">Belongs to the bacterial solute-binding protein ModA family.</text>
</comment>
<feature type="binding site" evidence="4">
    <location>
        <position position="27"/>
    </location>
    <ligand>
        <name>molybdate</name>
        <dbReference type="ChEBI" id="CHEBI:36264"/>
    </ligand>
</feature>
<keyword evidence="4" id="KW-0500">Molybdenum</keyword>
<organism evidence="6 7">
    <name type="scientific">Mumia zhuanghuii</name>
    <dbReference type="NCBI Taxonomy" id="2585211"/>
    <lineage>
        <taxon>Bacteria</taxon>
        <taxon>Bacillati</taxon>
        <taxon>Actinomycetota</taxon>
        <taxon>Actinomycetes</taxon>
        <taxon>Propionibacteriales</taxon>
        <taxon>Nocardioidaceae</taxon>
        <taxon>Mumia</taxon>
    </lineage>
</organism>
<evidence type="ECO:0000256" key="4">
    <source>
        <dbReference type="PIRSR" id="PIRSR004846-1"/>
    </source>
</evidence>
<evidence type="ECO:0000256" key="3">
    <source>
        <dbReference type="ARBA" id="ARBA00022729"/>
    </source>
</evidence>
<keyword evidence="3" id="KW-0732">Signal</keyword>
<accession>A0A5C4N2K6</accession>
<evidence type="ECO:0000256" key="2">
    <source>
        <dbReference type="ARBA" id="ARBA00022723"/>
    </source>
</evidence>
<dbReference type="Pfam" id="PF13531">
    <property type="entry name" value="SBP_bac_11"/>
    <property type="match status" value="1"/>
</dbReference>
<evidence type="ECO:0000313" key="7">
    <source>
        <dbReference type="Proteomes" id="UP000306740"/>
    </source>
</evidence>
<feature type="binding site" evidence="4">
    <location>
        <position position="174"/>
    </location>
    <ligand>
        <name>molybdate</name>
        <dbReference type="ChEBI" id="CHEBI:36264"/>
    </ligand>
</feature>
<dbReference type="InterPro" id="IPR050682">
    <property type="entry name" value="ModA/WtpA"/>
</dbReference>
<dbReference type="InterPro" id="IPR005950">
    <property type="entry name" value="ModA"/>
</dbReference>
<dbReference type="PANTHER" id="PTHR30632">
    <property type="entry name" value="MOLYBDATE-BINDING PERIPLASMIC PROTEIN"/>
    <property type="match status" value="1"/>
</dbReference>
<evidence type="ECO:0000313" key="6">
    <source>
        <dbReference type="EMBL" id="TNC50991.1"/>
    </source>
</evidence>
<dbReference type="OrthoDB" id="9785015at2"/>
<dbReference type="PANTHER" id="PTHR30632:SF0">
    <property type="entry name" value="SULFATE-BINDING PROTEIN"/>
    <property type="match status" value="1"/>
</dbReference>
<reference evidence="6 7" key="1">
    <citation type="submission" date="2019-05" db="EMBL/GenBank/DDBJ databases">
        <title>Mumia sp. nov., isolated from the intestinal contents of plateau pika (Ochotona curzoniae) in the Qinghai-Tibet plateau of China.</title>
        <authorList>
            <person name="Tian Z."/>
        </authorList>
    </citation>
    <scope>NUCLEOTIDE SEQUENCE [LARGE SCALE GENOMIC DNA]</scope>
    <source>
        <strain evidence="7">527</strain>
        <strain evidence="6">Z527</strain>
    </source>
</reference>
<protein>
    <submittedName>
        <fullName evidence="6">Molybdate ABC transporter substrate-binding protein</fullName>
    </submittedName>
</protein>
<evidence type="ECO:0000256" key="1">
    <source>
        <dbReference type="ARBA" id="ARBA00009175"/>
    </source>
</evidence>
<dbReference type="SUPFAM" id="SSF53850">
    <property type="entry name" value="Periplasmic binding protein-like II"/>
    <property type="match status" value="1"/>
</dbReference>